<evidence type="ECO:0000313" key="2">
    <source>
        <dbReference type="EMBL" id="KXA90205.1"/>
    </source>
</evidence>
<organism evidence="2 3">
    <name type="scientific">candidate division MSBL1 archaeon SCGC-AAA259A05</name>
    <dbReference type="NCBI Taxonomy" id="1698259"/>
    <lineage>
        <taxon>Archaea</taxon>
        <taxon>Methanobacteriati</taxon>
        <taxon>Methanobacteriota</taxon>
        <taxon>candidate division MSBL1</taxon>
    </lineage>
</organism>
<evidence type="ECO:0008006" key="4">
    <source>
        <dbReference type="Google" id="ProtNLM"/>
    </source>
</evidence>
<protein>
    <recommendedName>
        <fullName evidence="4">SpoVT-AbrB domain-containing protein</fullName>
    </recommendedName>
</protein>
<reference evidence="2 3" key="1">
    <citation type="journal article" date="2016" name="Sci. Rep.">
        <title>Metabolic traits of an uncultured archaeal lineage -MSBL1- from brine pools of the Red Sea.</title>
        <authorList>
            <person name="Mwirichia R."/>
            <person name="Alam I."/>
            <person name="Rashid M."/>
            <person name="Vinu M."/>
            <person name="Ba-Alawi W."/>
            <person name="Anthony Kamau A."/>
            <person name="Kamanda Ngugi D."/>
            <person name="Goker M."/>
            <person name="Klenk H.P."/>
            <person name="Bajic V."/>
            <person name="Stingl U."/>
        </authorList>
    </citation>
    <scope>NUCLEOTIDE SEQUENCE [LARGE SCALE GENOMIC DNA]</scope>
    <source>
        <strain evidence="2">SCGC-AAA259A05</strain>
    </source>
</reference>
<dbReference type="PATRIC" id="fig|1698259.3.peg.1182"/>
<dbReference type="EMBL" id="LHXJ01000052">
    <property type="protein sequence ID" value="KXA90205.1"/>
    <property type="molecule type" value="Genomic_DNA"/>
</dbReference>
<gene>
    <name evidence="2" type="ORF">AKJ57_04345</name>
</gene>
<proteinExistence type="predicted"/>
<sequence>MVRKKKLSPSGTKDENGEFHNAHLSLNEDELEAAGFKIGDEVFVRVRENMLLIQKAEEWPDREPITVERRKSENNRK</sequence>
<dbReference type="AlphaFoldDB" id="A0A133U7L7"/>
<dbReference type="Proteomes" id="UP000070163">
    <property type="component" value="Unassembled WGS sequence"/>
</dbReference>
<evidence type="ECO:0000256" key="1">
    <source>
        <dbReference type="SAM" id="MobiDB-lite"/>
    </source>
</evidence>
<name>A0A133U7L7_9EURY</name>
<comment type="caution">
    <text evidence="2">The sequence shown here is derived from an EMBL/GenBank/DDBJ whole genome shotgun (WGS) entry which is preliminary data.</text>
</comment>
<feature type="compositionally biased region" description="Basic and acidic residues" evidence="1">
    <location>
        <begin position="12"/>
        <end position="21"/>
    </location>
</feature>
<accession>A0A133U7L7</accession>
<feature type="region of interest" description="Disordered" evidence="1">
    <location>
        <begin position="1"/>
        <end position="21"/>
    </location>
</feature>
<evidence type="ECO:0000313" key="3">
    <source>
        <dbReference type="Proteomes" id="UP000070163"/>
    </source>
</evidence>
<keyword evidence="3" id="KW-1185">Reference proteome</keyword>